<dbReference type="PANTHER" id="PTHR30333:SF1">
    <property type="entry name" value="CYTOCHROME C-TYPE PROTEIN NAPC"/>
    <property type="match status" value="1"/>
</dbReference>
<keyword evidence="9 14" id="KW-0479">Metal-binding</keyword>
<dbReference type="PANTHER" id="PTHR30333">
    <property type="entry name" value="CYTOCHROME C-TYPE PROTEIN"/>
    <property type="match status" value="1"/>
</dbReference>
<sequence length="380" mass="43322">MVKKALKWLSGTGPRSLLLGVGIIAGVIGWGGFNTFMEYTNSYEFCTSCHEMNVVKGEYEESAHAHNPSGVPAICSDCHVPKPWGAKLVRKIMATKELYHWALGTIDTPEKFEAHRLQLADNVWRTMEKSDSRECRNCHTNETMLTDKQASLAQKMHKKLMSGEQTCINCHKGIAHKLPNMEKLYAEMEAEYHTQAHNAQLADNAVVILPEVEMTATPGGEDPLATLYGGTLLTVVKQDGDWVQVTSEGWDREEGSQIFIDFNRAVALAKMNFDGMDQVEKIESKLEPEYELTWNRIKLSGWVPRSAIGSSEERFWEYVTDLHDLDCNLCHTTYPRDKWIMFDWRNNLKEMRRYTKLSQEQLQLVSNWVLRGARNDAEAD</sequence>
<evidence type="ECO:0000256" key="1">
    <source>
        <dbReference type="ARBA" id="ARBA00004249"/>
    </source>
</evidence>
<comment type="PTM">
    <text evidence="15">Binds 5 heme groups per subunit.</text>
</comment>
<comment type="subcellular location">
    <subcellularLocation>
        <location evidence="1">Cell inner membrane</location>
        <topology evidence="1">Single-pass type II membrane protein</topology>
    </subcellularLocation>
</comment>
<evidence type="ECO:0000256" key="15">
    <source>
        <dbReference type="PIRSR" id="PIRSR000014-1"/>
    </source>
</evidence>
<gene>
    <name evidence="19" type="ORF">KME65_09565</name>
</gene>
<evidence type="ECO:0000256" key="2">
    <source>
        <dbReference type="ARBA" id="ARBA00006417"/>
    </source>
</evidence>
<keyword evidence="12 14" id="KW-0408">Iron</keyword>
<dbReference type="GO" id="GO:0009055">
    <property type="term" value="F:electron transfer activity"/>
    <property type="evidence" value="ECO:0007669"/>
    <property type="project" value="UniProtKB-UniRule"/>
</dbReference>
<feature type="binding site" description="covalent" evidence="15">
    <location>
        <position position="138"/>
    </location>
    <ligand>
        <name>heme</name>
        <dbReference type="ChEBI" id="CHEBI:30413"/>
        <label>3</label>
    </ligand>
</feature>
<keyword evidence="4 14" id="KW-0813">Transport</keyword>
<dbReference type="InterPro" id="IPR036280">
    <property type="entry name" value="Multihaem_cyt_sf"/>
</dbReference>
<feature type="binding site" description="axial binding residue" evidence="16">
    <location>
        <position position="79"/>
    </location>
    <ligand>
        <name>heme</name>
        <dbReference type="ChEBI" id="CHEBI:30413"/>
        <label>2</label>
    </ligand>
    <ligandPart>
        <name>Fe</name>
        <dbReference type="ChEBI" id="CHEBI:18248"/>
    </ligandPart>
</feature>
<evidence type="ECO:0000256" key="8">
    <source>
        <dbReference type="ARBA" id="ARBA00022692"/>
    </source>
</evidence>
<name>A0A944MAI7_9GAMM</name>
<evidence type="ECO:0000313" key="19">
    <source>
        <dbReference type="EMBL" id="MBT2989199.1"/>
    </source>
</evidence>
<comment type="similarity">
    <text evidence="3">Belongs to the NapC/NirT/NrfH family.</text>
</comment>
<evidence type="ECO:0000256" key="12">
    <source>
        <dbReference type="ARBA" id="ARBA00023004"/>
    </source>
</evidence>
<comment type="similarity">
    <text evidence="2 14">Belongs to the TorC/TorY family.</text>
</comment>
<feature type="binding site" description="axial binding residue" evidence="16">
    <location>
        <position position="50"/>
    </location>
    <ligand>
        <name>heme</name>
        <dbReference type="ChEBI" id="CHEBI:30413"/>
        <label>1</label>
    </ligand>
    <ligandPart>
        <name>Fe</name>
        <dbReference type="ChEBI" id="CHEBI:18248"/>
    </ligandPart>
</feature>
<dbReference type="GO" id="GO:0005886">
    <property type="term" value="C:plasma membrane"/>
    <property type="evidence" value="ECO:0007669"/>
    <property type="project" value="UniProtKB-SubCell"/>
</dbReference>
<evidence type="ECO:0000256" key="11">
    <source>
        <dbReference type="ARBA" id="ARBA00022989"/>
    </source>
</evidence>
<evidence type="ECO:0000256" key="5">
    <source>
        <dbReference type="ARBA" id="ARBA00022475"/>
    </source>
</evidence>
<evidence type="ECO:0000256" key="13">
    <source>
        <dbReference type="ARBA" id="ARBA00023136"/>
    </source>
</evidence>
<organism evidence="19 20">
    <name type="scientific">Candidatus Thiodiazotropha taylori</name>
    <dbReference type="NCBI Taxonomy" id="2792791"/>
    <lineage>
        <taxon>Bacteria</taxon>
        <taxon>Pseudomonadati</taxon>
        <taxon>Pseudomonadota</taxon>
        <taxon>Gammaproteobacteria</taxon>
        <taxon>Chromatiales</taxon>
        <taxon>Sedimenticolaceae</taxon>
        <taxon>Candidatus Thiodiazotropha</taxon>
    </lineage>
</organism>
<evidence type="ECO:0000256" key="7">
    <source>
        <dbReference type="ARBA" id="ARBA00022617"/>
    </source>
</evidence>
<dbReference type="PIRSF" id="PIRSF000014">
    <property type="entry name" value="4_hem_cytch_TorC"/>
    <property type="match status" value="1"/>
</dbReference>
<evidence type="ECO:0000313" key="20">
    <source>
        <dbReference type="Proteomes" id="UP000770889"/>
    </source>
</evidence>
<keyword evidence="13 14" id="KW-0472">Membrane</keyword>
<evidence type="ECO:0000256" key="14">
    <source>
        <dbReference type="PIRNR" id="PIRNR000014"/>
    </source>
</evidence>
<reference evidence="19 20" key="1">
    <citation type="submission" date="2021-05" db="EMBL/GenBank/DDBJ databases">
        <title>Genetic and Functional Diversity in Clade A Lucinid endosymbionts from the Bahamas.</title>
        <authorList>
            <person name="Giani N.M."/>
            <person name="Engel A.S."/>
            <person name="Campbell B.J."/>
        </authorList>
    </citation>
    <scope>NUCLEOTIDE SEQUENCE [LARGE SCALE GENOMIC DNA]</scope>
    <source>
        <strain evidence="19">LUC16012Gg_MoonRockCtena</strain>
    </source>
</reference>
<evidence type="ECO:0000256" key="10">
    <source>
        <dbReference type="ARBA" id="ARBA00022982"/>
    </source>
</evidence>
<feature type="binding site" description="covalent" evidence="15">
    <location>
        <position position="327"/>
    </location>
    <ligand>
        <name>heme</name>
        <dbReference type="ChEBI" id="CHEBI:30413"/>
        <label>5</label>
    </ligand>
</feature>
<dbReference type="FunFam" id="1.10.3820.10:FF:000001">
    <property type="entry name" value="Cytochrome c-type protein"/>
    <property type="match status" value="1"/>
</dbReference>
<dbReference type="GO" id="GO:0020037">
    <property type="term" value="F:heme binding"/>
    <property type="evidence" value="ECO:0007669"/>
    <property type="project" value="UniProtKB-UniRule"/>
</dbReference>
<feature type="binding site" description="covalent" evidence="15">
    <location>
        <position position="330"/>
    </location>
    <ligand>
        <name>heme</name>
        <dbReference type="ChEBI" id="CHEBI:30413"/>
        <label>5</label>
    </ligand>
</feature>
<evidence type="ECO:0000256" key="4">
    <source>
        <dbReference type="ARBA" id="ARBA00022448"/>
    </source>
</evidence>
<keyword evidence="5 14" id="KW-1003">Cell membrane</keyword>
<dbReference type="Gene3D" id="1.10.3820.10">
    <property type="entry name" value="Di-heme elbow motif domain"/>
    <property type="match status" value="1"/>
</dbReference>
<evidence type="ECO:0000259" key="18">
    <source>
        <dbReference type="Pfam" id="PF03264"/>
    </source>
</evidence>
<keyword evidence="8 17" id="KW-0812">Transmembrane</keyword>
<dbReference type="Pfam" id="PF03264">
    <property type="entry name" value="Cytochrom_NNT"/>
    <property type="match status" value="1"/>
</dbReference>
<accession>A0A944MAI7</accession>
<dbReference type="EMBL" id="JAHHGM010000007">
    <property type="protein sequence ID" value="MBT2989199.1"/>
    <property type="molecule type" value="Genomic_DNA"/>
</dbReference>
<keyword evidence="6 14" id="KW-0997">Cell inner membrane</keyword>
<feature type="binding site" description="covalent" evidence="15">
    <location>
        <position position="75"/>
    </location>
    <ligand>
        <name>heme</name>
        <dbReference type="ChEBI" id="CHEBI:30413"/>
        <label>2</label>
    </ligand>
</feature>
<dbReference type="InterPro" id="IPR038266">
    <property type="entry name" value="NapC/NirT_cytc_sf"/>
</dbReference>
<dbReference type="Proteomes" id="UP000770889">
    <property type="component" value="Unassembled WGS sequence"/>
</dbReference>
<evidence type="ECO:0000256" key="16">
    <source>
        <dbReference type="PIRSR" id="PIRSR000014-2"/>
    </source>
</evidence>
<dbReference type="InterPro" id="IPR051174">
    <property type="entry name" value="Cytochrome_c-type_ET"/>
</dbReference>
<keyword evidence="11 17" id="KW-1133">Transmembrane helix</keyword>
<feature type="binding site" description="covalent" evidence="15">
    <location>
        <position position="78"/>
    </location>
    <ligand>
        <name>heme</name>
        <dbReference type="ChEBI" id="CHEBI:30413"/>
        <label>2</label>
    </ligand>
</feature>
<evidence type="ECO:0000256" key="3">
    <source>
        <dbReference type="ARBA" id="ARBA00007395"/>
    </source>
</evidence>
<feature type="binding site" description="covalent" evidence="15">
    <location>
        <position position="135"/>
    </location>
    <ligand>
        <name>heme</name>
        <dbReference type="ChEBI" id="CHEBI:30413"/>
        <label>3</label>
    </ligand>
</feature>
<keyword evidence="7 14" id="KW-0349">Heme</keyword>
<dbReference type="InterPro" id="IPR005126">
    <property type="entry name" value="NapC/NirT_cyt_c_N"/>
</dbReference>
<feature type="transmembrane region" description="Helical" evidence="17">
    <location>
        <begin position="12"/>
        <end position="33"/>
    </location>
</feature>
<feature type="binding site" description="axial binding residue" evidence="16">
    <location>
        <position position="331"/>
    </location>
    <ligand>
        <name>heme</name>
        <dbReference type="ChEBI" id="CHEBI:30413"/>
        <label>5</label>
    </ligand>
    <ligandPart>
        <name>Fe</name>
        <dbReference type="ChEBI" id="CHEBI:18248"/>
    </ligandPart>
</feature>
<dbReference type="GO" id="GO:0009276">
    <property type="term" value="C:Gram-negative-bacterium-type cell wall"/>
    <property type="evidence" value="ECO:0007669"/>
    <property type="project" value="UniProtKB-UniRule"/>
</dbReference>
<feature type="binding site" description="axial binding residue" evidence="16">
    <location>
        <position position="139"/>
    </location>
    <ligand>
        <name>heme</name>
        <dbReference type="ChEBI" id="CHEBI:30413"/>
        <label>3</label>
    </ligand>
    <ligandPart>
        <name>Fe</name>
        <dbReference type="ChEBI" id="CHEBI:18248"/>
    </ligandPart>
</feature>
<protein>
    <recommendedName>
        <fullName evidence="14">Cytochrome c-type protein</fullName>
    </recommendedName>
</protein>
<evidence type="ECO:0000256" key="17">
    <source>
        <dbReference type="SAM" id="Phobius"/>
    </source>
</evidence>
<dbReference type="AlphaFoldDB" id="A0A944MAI7"/>
<feature type="binding site" description="covalent" evidence="15">
    <location>
        <position position="49"/>
    </location>
    <ligand>
        <name>heme</name>
        <dbReference type="ChEBI" id="CHEBI:30413"/>
        <label>1</label>
    </ligand>
</feature>
<evidence type="ECO:0000256" key="9">
    <source>
        <dbReference type="ARBA" id="ARBA00022723"/>
    </source>
</evidence>
<dbReference type="InterPro" id="IPR009154">
    <property type="entry name" value="Membr-bd_4haem_cyt_TorC"/>
</dbReference>
<evidence type="ECO:0000256" key="6">
    <source>
        <dbReference type="ARBA" id="ARBA00022519"/>
    </source>
</evidence>
<feature type="binding site" description="covalent" evidence="15">
    <location>
        <position position="167"/>
    </location>
    <ligand>
        <name>heme</name>
        <dbReference type="ChEBI" id="CHEBI:30413"/>
        <label>4</label>
    </ligand>
</feature>
<dbReference type="SUPFAM" id="SSF48695">
    <property type="entry name" value="Multiheme cytochromes"/>
    <property type="match status" value="1"/>
</dbReference>
<proteinExistence type="inferred from homology"/>
<dbReference type="GO" id="GO:0009061">
    <property type="term" value="P:anaerobic respiration"/>
    <property type="evidence" value="ECO:0007669"/>
    <property type="project" value="TreeGrafter"/>
</dbReference>
<keyword evidence="10 14" id="KW-0249">Electron transport</keyword>
<comment type="caution">
    <text evidence="19">The sequence shown here is derived from an EMBL/GenBank/DDBJ whole genome shotgun (WGS) entry which is preliminary data.</text>
</comment>
<dbReference type="GO" id="GO:0005506">
    <property type="term" value="F:iron ion binding"/>
    <property type="evidence" value="ECO:0007669"/>
    <property type="project" value="UniProtKB-UniRule"/>
</dbReference>
<feature type="binding site" description="axial binding residue" evidence="16">
    <location>
        <position position="171"/>
    </location>
    <ligand>
        <name>heme</name>
        <dbReference type="ChEBI" id="CHEBI:30413"/>
        <label>4</label>
    </ligand>
    <ligandPart>
        <name>Fe</name>
        <dbReference type="ChEBI" id="CHEBI:18248"/>
    </ligandPart>
</feature>
<feature type="binding site" description="covalent" evidence="15">
    <location>
        <position position="46"/>
    </location>
    <ligand>
        <name>heme</name>
        <dbReference type="ChEBI" id="CHEBI:30413"/>
        <label>1</label>
    </ligand>
</feature>
<feature type="domain" description="NapC/NirT cytochrome c N-terminal" evidence="18">
    <location>
        <begin position="17"/>
        <end position="181"/>
    </location>
</feature>
<feature type="binding site" description="covalent" evidence="15">
    <location>
        <position position="170"/>
    </location>
    <ligand>
        <name>heme</name>
        <dbReference type="ChEBI" id="CHEBI:30413"/>
        <label>4</label>
    </ligand>
</feature>